<dbReference type="Proteomes" id="UP001162483">
    <property type="component" value="Unassembled WGS sequence"/>
</dbReference>
<dbReference type="EMBL" id="CATNWA010015807">
    <property type="protein sequence ID" value="CAI9586994.1"/>
    <property type="molecule type" value="Genomic_DNA"/>
</dbReference>
<reference evidence="2" key="1">
    <citation type="submission" date="2023-05" db="EMBL/GenBank/DDBJ databases">
        <authorList>
            <person name="Stuckert A."/>
        </authorList>
    </citation>
    <scope>NUCLEOTIDE SEQUENCE</scope>
</reference>
<proteinExistence type="predicted"/>
<comment type="caution">
    <text evidence="2">The sequence shown here is derived from an EMBL/GenBank/DDBJ whole genome shotgun (WGS) entry which is preliminary data.</text>
</comment>
<sequence>CNGPPDGTTSTPLISRTQGTESKPQSTCSPEPLMVGMDWEYPETRTWPLSTPVSGRGIRQGLPRGRA</sequence>
<feature type="non-terminal residue" evidence="2">
    <location>
        <position position="1"/>
    </location>
</feature>
<organism evidence="2 3">
    <name type="scientific">Staurois parvus</name>
    <dbReference type="NCBI Taxonomy" id="386267"/>
    <lineage>
        <taxon>Eukaryota</taxon>
        <taxon>Metazoa</taxon>
        <taxon>Chordata</taxon>
        <taxon>Craniata</taxon>
        <taxon>Vertebrata</taxon>
        <taxon>Euteleostomi</taxon>
        <taxon>Amphibia</taxon>
        <taxon>Batrachia</taxon>
        <taxon>Anura</taxon>
        <taxon>Neobatrachia</taxon>
        <taxon>Ranoidea</taxon>
        <taxon>Ranidae</taxon>
        <taxon>Staurois</taxon>
    </lineage>
</organism>
<feature type="region of interest" description="Disordered" evidence="1">
    <location>
        <begin position="1"/>
        <end position="31"/>
    </location>
</feature>
<accession>A0ABN9EQ70</accession>
<gene>
    <name evidence="2" type="ORF">SPARVUS_LOCUS10482848</name>
</gene>
<evidence type="ECO:0000313" key="3">
    <source>
        <dbReference type="Proteomes" id="UP001162483"/>
    </source>
</evidence>
<evidence type="ECO:0000256" key="1">
    <source>
        <dbReference type="SAM" id="MobiDB-lite"/>
    </source>
</evidence>
<name>A0ABN9EQ70_9NEOB</name>
<feature type="compositionally biased region" description="Polar residues" evidence="1">
    <location>
        <begin position="7"/>
        <end position="29"/>
    </location>
</feature>
<feature type="region of interest" description="Disordered" evidence="1">
    <location>
        <begin position="44"/>
        <end position="67"/>
    </location>
</feature>
<keyword evidence="3" id="KW-1185">Reference proteome</keyword>
<evidence type="ECO:0000313" key="2">
    <source>
        <dbReference type="EMBL" id="CAI9586994.1"/>
    </source>
</evidence>
<protein>
    <submittedName>
        <fullName evidence="2">Uncharacterized protein</fullName>
    </submittedName>
</protein>